<protein>
    <recommendedName>
        <fullName evidence="4">RNA polymerase sigma-70 region 2 domain-containing protein</fullName>
    </recommendedName>
</protein>
<dbReference type="SUPFAM" id="SSF88946">
    <property type="entry name" value="Sigma2 domain of RNA polymerase sigma factors"/>
    <property type="match status" value="1"/>
</dbReference>
<evidence type="ECO:0000256" key="1">
    <source>
        <dbReference type="SAM" id="MobiDB-lite"/>
    </source>
</evidence>
<dbReference type="InterPro" id="IPR013325">
    <property type="entry name" value="RNA_pol_sigma_r2"/>
</dbReference>
<proteinExistence type="predicted"/>
<reference evidence="2 3" key="1">
    <citation type="submission" date="2024-10" db="EMBL/GenBank/DDBJ databases">
        <title>The Natural Products Discovery Center: Release of the First 8490 Sequenced Strains for Exploring Actinobacteria Biosynthetic Diversity.</title>
        <authorList>
            <person name="Kalkreuter E."/>
            <person name="Kautsar S.A."/>
            <person name="Yang D."/>
            <person name="Bader C.D."/>
            <person name="Teijaro C.N."/>
            <person name="Fluegel L."/>
            <person name="Davis C.M."/>
            <person name="Simpson J.R."/>
            <person name="Lauterbach L."/>
            <person name="Steele A.D."/>
            <person name="Gui C."/>
            <person name="Meng S."/>
            <person name="Li G."/>
            <person name="Viehrig K."/>
            <person name="Ye F."/>
            <person name="Su P."/>
            <person name="Kiefer A.F."/>
            <person name="Nichols A."/>
            <person name="Cepeda A.J."/>
            <person name="Yan W."/>
            <person name="Fan B."/>
            <person name="Jiang Y."/>
            <person name="Adhikari A."/>
            <person name="Zheng C.-J."/>
            <person name="Schuster L."/>
            <person name="Cowan T.M."/>
            <person name="Smanski M.J."/>
            <person name="Chevrette M.G."/>
            <person name="De Carvalho L.P.S."/>
            <person name="Shen B."/>
        </authorList>
    </citation>
    <scope>NUCLEOTIDE SEQUENCE [LARGE SCALE GENOMIC DNA]</scope>
    <source>
        <strain evidence="2 3">NPDC000087</strain>
    </source>
</reference>
<accession>A0ABW6WSG6</accession>
<organism evidence="2 3">
    <name type="scientific">Paractinoplanes globisporus</name>
    <dbReference type="NCBI Taxonomy" id="113565"/>
    <lineage>
        <taxon>Bacteria</taxon>
        <taxon>Bacillati</taxon>
        <taxon>Actinomycetota</taxon>
        <taxon>Actinomycetes</taxon>
        <taxon>Micromonosporales</taxon>
        <taxon>Micromonosporaceae</taxon>
        <taxon>Paractinoplanes</taxon>
    </lineage>
</organism>
<gene>
    <name evidence="2" type="ORF">ACFY35_42980</name>
</gene>
<comment type="caution">
    <text evidence="2">The sequence shown here is derived from an EMBL/GenBank/DDBJ whole genome shotgun (WGS) entry which is preliminary data.</text>
</comment>
<sequence length="147" mass="15987">MSALNHHDPCRRAHESGPRGGPERLRWLVRRIAGDDRGAFAELFDRCAGPVLSGLCAQVSDPRRVAGVLAGTFVEVWWLAGCHTDPGTDVMAWIDGIVRRRVADTRPAEPADPAASGVDPFGALWAQGVEVELACLLRRRLSRPAWG</sequence>
<dbReference type="RefSeq" id="WP_157296987.1">
    <property type="nucleotide sequence ID" value="NZ_JBIAZU010000008.1"/>
</dbReference>
<dbReference type="EMBL" id="JBIAZU010000008">
    <property type="protein sequence ID" value="MFF5296242.1"/>
    <property type="molecule type" value="Genomic_DNA"/>
</dbReference>
<dbReference type="Proteomes" id="UP001602245">
    <property type="component" value="Unassembled WGS sequence"/>
</dbReference>
<evidence type="ECO:0000313" key="3">
    <source>
        <dbReference type="Proteomes" id="UP001602245"/>
    </source>
</evidence>
<name>A0ABW6WSG6_9ACTN</name>
<keyword evidence="3" id="KW-1185">Reference proteome</keyword>
<evidence type="ECO:0000313" key="2">
    <source>
        <dbReference type="EMBL" id="MFF5296242.1"/>
    </source>
</evidence>
<feature type="region of interest" description="Disordered" evidence="1">
    <location>
        <begin position="1"/>
        <end position="20"/>
    </location>
</feature>
<evidence type="ECO:0008006" key="4">
    <source>
        <dbReference type="Google" id="ProtNLM"/>
    </source>
</evidence>
<dbReference type="Gene3D" id="1.10.1740.10">
    <property type="match status" value="1"/>
</dbReference>